<comment type="caution">
    <text evidence="3">The sequence shown here is derived from an EMBL/GenBank/DDBJ whole genome shotgun (WGS) entry which is preliminary data.</text>
</comment>
<keyword evidence="4" id="KW-1185">Reference proteome</keyword>
<dbReference type="Proteomes" id="UP001454036">
    <property type="component" value="Unassembled WGS sequence"/>
</dbReference>
<accession>A0AAV3RAC8</accession>
<organism evidence="3 4">
    <name type="scientific">Lithospermum erythrorhizon</name>
    <name type="common">Purple gromwell</name>
    <name type="synonym">Lithospermum officinale var. erythrorhizon</name>
    <dbReference type="NCBI Taxonomy" id="34254"/>
    <lineage>
        <taxon>Eukaryota</taxon>
        <taxon>Viridiplantae</taxon>
        <taxon>Streptophyta</taxon>
        <taxon>Embryophyta</taxon>
        <taxon>Tracheophyta</taxon>
        <taxon>Spermatophyta</taxon>
        <taxon>Magnoliopsida</taxon>
        <taxon>eudicotyledons</taxon>
        <taxon>Gunneridae</taxon>
        <taxon>Pentapetalae</taxon>
        <taxon>asterids</taxon>
        <taxon>lamiids</taxon>
        <taxon>Boraginales</taxon>
        <taxon>Boraginaceae</taxon>
        <taxon>Boraginoideae</taxon>
        <taxon>Lithospermeae</taxon>
        <taxon>Lithospermum</taxon>
    </lineage>
</organism>
<dbReference type="Pfam" id="PF14695">
    <property type="entry name" value="LINES_C"/>
    <property type="match status" value="1"/>
</dbReference>
<dbReference type="InterPro" id="IPR024875">
    <property type="entry name" value="Protein_Lines"/>
</dbReference>
<dbReference type="AlphaFoldDB" id="A0AAV3RAC8"/>
<evidence type="ECO:0000313" key="4">
    <source>
        <dbReference type="Proteomes" id="UP001454036"/>
    </source>
</evidence>
<dbReference type="PANTHER" id="PTHR16057">
    <property type="entry name" value="WINS1, 2 PROTEIN"/>
    <property type="match status" value="1"/>
</dbReference>
<evidence type="ECO:0000259" key="1">
    <source>
        <dbReference type="Pfam" id="PF14694"/>
    </source>
</evidence>
<feature type="domain" description="Protein Lines N-terminal" evidence="1">
    <location>
        <begin position="474"/>
        <end position="582"/>
    </location>
</feature>
<name>A0AAV3RAC8_LITER</name>
<gene>
    <name evidence="3" type="ORF">LIER_26979</name>
</gene>
<dbReference type="InterPro" id="IPR029415">
    <property type="entry name" value="Lines_C"/>
</dbReference>
<dbReference type="InterPro" id="IPR032794">
    <property type="entry name" value="LINES_N"/>
</dbReference>
<feature type="domain" description="Protein Lines C-terminal" evidence="2">
    <location>
        <begin position="645"/>
        <end position="681"/>
    </location>
</feature>
<dbReference type="PANTHER" id="PTHR16057:SF1">
    <property type="entry name" value="PROTEIN LINES HOMOLOG 1"/>
    <property type="match status" value="1"/>
</dbReference>
<dbReference type="Pfam" id="PF14694">
    <property type="entry name" value="LINES_N"/>
    <property type="match status" value="1"/>
</dbReference>
<evidence type="ECO:0000313" key="3">
    <source>
        <dbReference type="EMBL" id="GAA0173344.1"/>
    </source>
</evidence>
<evidence type="ECO:0000259" key="2">
    <source>
        <dbReference type="Pfam" id="PF14695"/>
    </source>
</evidence>
<proteinExistence type="predicted"/>
<protein>
    <submittedName>
        <fullName evidence="3">Uncharacterized protein</fullName>
    </submittedName>
</protein>
<sequence length="686" mass="78826">MTNPEAEQRRLCQLIHQNLSSYLDNNTSLLTKQTQKNLLISLSQVFTRIKQWIKEYEYNSHSGEDDPAIPIDYDDCSALSTLHSDDHHCLTRIISHLMSVLAFENPFVQHLTGNILVAIYELLVAYEGDWEVFINRVSLFMTYAIGKNLSAHMEPIIAEPKNSDIRLPVQIIPLKLKKSSCWSIPVALTRVLRNIMKILKQDFNSEIYDVYICLSMEMIACIPWHLLNDVSVVQTEESVGCLTRDVPLHSSNPQQKSKSVFKGNLLQFFCSLDENHDDVESGAVSERNQLLVCAVSNLIPDLLSWCLGEQGSSYNVDLFHYFRHKLLILMIRSMSQIHLDFDSLSSWLRLIWKYFTCSLVQQIYCPLSDLNDCLEDSPFGLSALHEKRDQVSPNHVQRLAIFLLFRCSFNLISLEGTTSCPCACAVPNTSFITDFNVASNCLSRRRGLIELHRWLQGQLHDNIFEDSVMYSTRCISFATSFLRLYIHEDDILFKMLLLLLEVPVYADRYIGEEEAHSTAKTIIFLVTDIFNPINIFHLFLAEIHYDQQVLLDYLISKDSGPCSAEYLLRSLRVICTSWYRFKEFPRNEGTTLNSKKRKLLVDCVDFEGLSSTLPVNHGGLSPLYGAKCKKEYACETSRRLSLQDAKACLLSLKESVENLRERDLFPYNPQVLLKRLRQFEELCLLS</sequence>
<reference evidence="3 4" key="1">
    <citation type="submission" date="2024-01" db="EMBL/GenBank/DDBJ databases">
        <title>The complete chloroplast genome sequence of Lithospermum erythrorhizon: insights into the phylogenetic relationship among Boraginaceae species and the maternal lineages of purple gromwells.</title>
        <authorList>
            <person name="Okada T."/>
            <person name="Watanabe K."/>
        </authorList>
    </citation>
    <scope>NUCLEOTIDE SEQUENCE [LARGE SCALE GENOMIC DNA]</scope>
</reference>
<dbReference type="EMBL" id="BAABME010008558">
    <property type="protein sequence ID" value="GAA0173344.1"/>
    <property type="molecule type" value="Genomic_DNA"/>
</dbReference>